<dbReference type="EMBL" id="JAWHQM010000017">
    <property type="protein sequence ID" value="KAK5630786.1"/>
    <property type="molecule type" value="Genomic_DNA"/>
</dbReference>
<keyword evidence="3" id="KW-1185">Reference proteome</keyword>
<protein>
    <submittedName>
        <fullName evidence="2">Uncharacterized protein</fullName>
    </submittedName>
</protein>
<comment type="caution">
    <text evidence="2">The sequence shown here is derived from an EMBL/GenBank/DDBJ whole genome shotgun (WGS) entry which is preliminary data.</text>
</comment>
<feature type="chain" id="PRO_5042840636" evidence="1">
    <location>
        <begin position="23"/>
        <end position="116"/>
    </location>
</feature>
<dbReference type="Proteomes" id="UP001305414">
    <property type="component" value="Unassembled WGS sequence"/>
</dbReference>
<evidence type="ECO:0000256" key="1">
    <source>
        <dbReference type="SAM" id="SignalP"/>
    </source>
</evidence>
<evidence type="ECO:0000313" key="3">
    <source>
        <dbReference type="Proteomes" id="UP001305414"/>
    </source>
</evidence>
<sequence length="116" mass="13037">MMLFPAGLVLVLALSPLCLFHAASKPKLYLLYDHVRRVQRATAFRFEEWDQVLFVNGSLTEKLMDTQQSMENANIHGEWRGERKAGSGSGLTERVKSLALNTARKDANTLHDHGGR</sequence>
<accession>A0AAN7Z9W7</accession>
<reference evidence="2 3" key="1">
    <citation type="submission" date="2023-10" db="EMBL/GenBank/DDBJ databases">
        <title>Draft genome sequence of Xylaria bambusicola isolate GMP-LS, the root and basal stem rot pathogen of sugarcane in Indonesia.</title>
        <authorList>
            <person name="Selvaraj P."/>
            <person name="Muralishankar V."/>
            <person name="Muruganantham S."/>
            <person name="Sp S."/>
            <person name="Haryani S."/>
            <person name="Lau K.J.X."/>
            <person name="Naqvi N.I."/>
        </authorList>
    </citation>
    <scope>NUCLEOTIDE SEQUENCE [LARGE SCALE GENOMIC DNA]</scope>
    <source>
        <strain evidence="2">GMP-LS</strain>
    </source>
</reference>
<keyword evidence="1" id="KW-0732">Signal</keyword>
<name>A0AAN7Z9W7_9PEZI</name>
<feature type="signal peptide" evidence="1">
    <location>
        <begin position="1"/>
        <end position="22"/>
    </location>
</feature>
<evidence type="ECO:0000313" key="2">
    <source>
        <dbReference type="EMBL" id="KAK5630786.1"/>
    </source>
</evidence>
<gene>
    <name evidence="2" type="ORF">RRF57_006501</name>
</gene>
<proteinExistence type="predicted"/>
<dbReference type="AlphaFoldDB" id="A0AAN7Z9W7"/>
<organism evidence="2 3">
    <name type="scientific">Xylaria bambusicola</name>
    <dbReference type="NCBI Taxonomy" id="326684"/>
    <lineage>
        <taxon>Eukaryota</taxon>
        <taxon>Fungi</taxon>
        <taxon>Dikarya</taxon>
        <taxon>Ascomycota</taxon>
        <taxon>Pezizomycotina</taxon>
        <taxon>Sordariomycetes</taxon>
        <taxon>Xylariomycetidae</taxon>
        <taxon>Xylariales</taxon>
        <taxon>Xylariaceae</taxon>
        <taxon>Xylaria</taxon>
    </lineage>
</organism>